<gene>
    <name evidence="1" type="ORF">FUA48_13390</name>
</gene>
<dbReference type="RefSeq" id="WP_147583994.1">
    <property type="nucleotide sequence ID" value="NZ_CP042831.1"/>
</dbReference>
<dbReference type="PANTHER" id="PTHR37310">
    <property type="entry name" value="CYTOPLASMIC PROTEIN-RELATED"/>
    <property type="match status" value="1"/>
</dbReference>
<dbReference type="Gene3D" id="1.20.1270.360">
    <property type="match status" value="1"/>
</dbReference>
<dbReference type="InterPro" id="IPR005560">
    <property type="entry name" value="Csp_YhjQ"/>
</dbReference>
<accession>A0A5B9FU62</accession>
<organism evidence="1 2">
    <name type="scientific">Flavobacterium alkalisoli</name>
    <dbReference type="NCBI Taxonomy" id="2602769"/>
    <lineage>
        <taxon>Bacteria</taxon>
        <taxon>Pseudomonadati</taxon>
        <taxon>Bacteroidota</taxon>
        <taxon>Flavobacteriia</taxon>
        <taxon>Flavobacteriales</taxon>
        <taxon>Flavobacteriaceae</taxon>
        <taxon>Flavobacterium</taxon>
    </lineage>
</organism>
<dbReference type="AlphaFoldDB" id="A0A5B9FU62"/>
<name>A0A5B9FU62_9FLAO</name>
<dbReference type="Pfam" id="PF03860">
    <property type="entry name" value="Csp"/>
    <property type="match status" value="1"/>
</dbReference>
<evidence type="ECO:0000313" key="1">
    <source>
        <dbReference type="EMBL" id="QEE50530.1"/>
    </source>
</evidence>
<sequence length="106" mass="11902">MKKNQTMIDACLACFAACELCATECIKMVNEEHLKCIASCRDCAEICMLCVKFMSRGSDYKEQLMKLCADVCNACADECEKFADEDDHCKECAEACRKCAEECMAY</sequence>
<keyword evidence="2" id="KW-1185">Reference proteome</keyword>
<dbReference type="PANTHER" id="PTHR37310:SF1">
    <property type="entry name" value="CYTOPLASMIC PROTEIN"/>
    <property type="match status" value="1"/>
</dbReference>
<reference evidence="1 2" key="1">
    <citation type="submission" date="2019-08" db="EMBL/GenBank/DDBJ databases">
        <title>Flavobacterium alkalisoli sp. nov., isolated from rhizosphere soil of Suaeda salsa.</title>
        <authorList>
            <person name="Sun J.-Q."/>
            <person name="Xu L."/>
        </authorList>
    </citation>
    <scope>NUCLEOTIDE SEQUENCE [LARGE SCALE GENOMIC DNA]</scope>
    <source>
        <strain evidence="1 2">XS-5</strain>
    </source>
</reference>
<dbReference type="CDD" id="cd08026">
    <property type="entry name" value="DUF326"/>
    <property type="match status" value="1"/>
</dbReference>
<proteinExistence type="predicted"/>
<dbReference type="KEGG" id="fak:FUA48_13390"/>
<protein>
    <submittedName>
        <fullName evidence="1">Four-helix bundle copper-binding protein</fullName>
    </submittedName>
</protein>
<evidence type="ECO:0000313" key="2">
    <source>
        <dbReference type="Proteomes" id="UP000321222"/>
    </source>
</evidence>
<dbReference type="EMBL" id="CP042831">
    <property type="protein sequence ID" value="QEE50530.1"/>
    <property type="molecule type" value="Genomic_DNA"/>
</dbReference>
<dbReference type="InterPro" id="IPR044543">
    <property type="entry name" value="YHJQ-like"/>
</dbReference>
<dbReference type="OrthoDB" id="5396211at2"/>
<dbReference type="Proteomes" id="UP000321222">
    <property type="component" value="Chromosome"/>
</dbReference>